<evidence type="ECO:0000313" key="1">
    <source>
        <dbReference type="EMBL" id="SHI84385.1"/>
    </source>
</evidence>
<dbReference type="STRING" id="683124.SAMN05444337_0936"/>
<organism evidence="1 2">
    <name type="scientific">Flavobacterium haoranii</name>
    <dbReference type="NCBI Taxonomy" id="683124"/>
    <lineage>
        <taxon>Bacteria</taxon>
        <taxon>Pseudomonadati</taxon>
        <taxon>Bacteroidota</taxon>
        <taxon>Flavobacteriia</taxon>
        <taxon>Flavobacteriales</taxon>
        <taxon>Flavobacteriaceae</taxon>
        <taxon>Flavobacterium</taxon>
    </lineage>
</organism>
<evidence type="ECO:0000313" key="2">
    <source>
        <dbReference type="Proteomes" id="UP000184232"/>
    </source>
</evidence>
<reference evidence="1 2" key="1">
    <citation type="submission" date="2016-11" db="EMBL/GenBank/DDBJ databases">
        <authorList>
            <person name="Jaros S."/>
            <person name="Januszkiewicz K."/>
            <person name="Wedrychowicz H."/>
        </authorList>
    </citation>
    <scope>NUCLEOTIDE SEQUENCE [LARGE SCALE GENOMIC DNA]</scope>
    <source>
        <strain evidence="1 2">DSM 22807</strain>
    </source>
</reference>
<protein>
    <submittedName>
        <fullName evidence="1">Uncharacterized protein</fullName>
    </submittedName>
</protein>
<accession>A0A1M6EFZ3</accession>
<dbReference type="RefSeq" id="WP_143146177.1">
    <property type="nucleotide sequence ID" value="NZ_CP045292.1"/>
</dbReference>
<sequence>MKNISTLFGLVLVYLVFLLFQKNTIENKKVVKENATTVNFTANEVLSSDRSPIIMVKRD</sequence>
<dbReference type="Proteomes" id="UP000184232">
    <property type="component" value="Unassembled WGS sequence"/>
</dbReference>
<dbReference type="AlphaFoldDB" id="A0A1M6EFZ3"/>
<keyword evidence="2" id="KW-1185">Reference proteome</keyword>
<dbReference type="EMBL" id="FQZH01000001">
    <property type="protein sequence ID" value="SHI84385.1"/>
    <property type="molecule type" value="Genomic_DNA"/>
</dbReference>
<proteinExistence type="predicted"/>
<gene>
    <name evidence="1" type="ORF">SAMN05444337_0936</name>
</gene>
<name>A0A1M6EFZ3_9FLAO</name>